<dbReference type="RefSeq" id="WP_184918975.1">
    <property type="nucleotide sequence ID" value="NZ_JACHMO010000001.1"/>
</dbReference>
<dbReference type="AlphaFoldDB" id="A0A7W9LZV7"/>
<gene>
    <name evidence="2" type="ORF">F4560_002087</name>
</gene>
<dbReference type="EMBL" id="JACHMO010000001">
    <property type="protein sequence ID" value="MBB5802319.1"/>
    <property type="molecule type" value="Genomic_DNA"/>
</dbReference>
<dbReference type="PANTHER" id="PTHR43162:SF1">
    <property type="entry name" value="PRESTALK A DIFFERENTIATION PROTEIN A"/>
    <property type="match status" value="1"/>
</dbReference>
<name>A0A7W9LZV7_9PSEU</name>
<dbReference type="InterPro" id="IPR008030">
    <property type="entry name" value="NmrA-like"/>
</dbReference>
<protein>
    <submittedName>
        <fullName evidence="2">Uncharacterized protein YbjT (DUF2867 family)</fullName>
    </submittedName>
</protein>
<sequence length="300" mass="32316">MSAPSVLVLGATGRTGGALVDQLVDAHREGEVTLIAAVRRPEAAAAFTERGIETRHVDLDSAERHGLAPIVAALRDVRRVFLASGYDVRMLSQAKAAIDAARLAGVDHLVHLGVHAEPDTTVVHYGWHQLVEAHLARSGLGHTNLHPTAFMQNLLMPVMSDPESAVLTHYIGDAPTSWVDADDIAAVAATILRSPEEHDGRSYGLGTEVATIKGVAAILTELTGRTWRHAAREPGEFLAAVTAAGADPVYMDCVRNVFERIRDGSLPEAAATFDTVERITKRPATSLRTFLDRHREHFTA</sequence>
<dbReference type="Proteomes" id="UP000552097">
    <property type="component" value="Unassembled WGS sequence"/>
</dbReference>
<evidence type="ECO:0000259" key="1">
    <source>
        <dbReference type="Pfam" id="PF05368"/>
    </source>
</evidence>
<dbReference type="InterPro" id="IPR051604">
    <property type="entry name" value="Ergot_Alk_Oxidoreductase"/>
</dbReference>
<dbReference type="SUPFAM" id="SSF51735">
    <property type="entry name" value="NAD(P)-binding Rossmann-fold domains"/>
    <property type="match status" value="1"/>
</dbReference>
<dbReference type="Pfam" id="PF05368">
    <property type="entry name" value="NmrA"/>
    <property type="match status" value="1"/>
</dbReference>
<evidence type="ECO:0000313" key="3">
    <source>
        <dbReference type="Proteomes" id="UP000552097"/>
    </source>
</evidence>
<keyword evidence="3" id="KW-1185">Reference proteome</keyword>
<proteinExistence type="predicted"/>
<feature type="domain" description="NmrA-like" evidence="1">
    <location>
        <begin position="6"/>
        <end position="232"/>
    </location>
</feature>
<reference evidence="2 3" key="1">
    <citation type="submission" date="2020-08" db="EMBL/GenBank/DDBJ databases">
        <title>Sequencing the genomes of 1000 actinobacteria strains.</title>
        <authorList>
            <person name="Klenk H.-P."/>
        </authorList>
    </citation>
    <scope>NUCLEOTIDE SEQUENCE [LARGE SCALE GENOMIC DNA]</scope>
    <source>
        <strain evidence="2 3">DSM 45486</strain>
    </source>
</reference>
<dbReference type="InterPro" id="IPR036291">
    <property type="entry name" value="NAD(P)-bd_dom_sf"/>
</dbReference>
<dbReference type="Gene3D" id="3.40.50.720">
    <property type="entry name" value="NAD(P)-binding Rossmann-like Domain"/>
    <property type="match status" value="1"/>
</dbReference>
<dbReference type="PANTHER" id="PTHR43162">
    <property type="match status" value="1"/>
</dbReference>
<evidence type="ECO:0000313" key="2">
    <source>
        <dbReference type="EMBL" id="MBB5802319.1"/>
    </source>
</evidence>
<dbReference type="Gene3D" id="3.90.25.10">
    <property type="entry name" value="UDP-galactose 4-epimerase, domain 1"/>
    <property type="match status" value="1"/>
</dbReference>
<organism evidence="2 3">
    <name type="scientific">Saccharothrix ecbatanensis</name>
    <dbReference type="NCBI Taxonomy" id="1105145"/>
    <lineage>
        <taxon>Bacteria</taxon>
        <taxon>Bacillati</taxon>
        <taxon>Actinomycetota</taxon>
        <taxon>Actinomycetes</taxon>
        <taxon>Pseudonocardiales</taxon>
        <taxon>Pseudonocardiaceae</taxon>
        <taxon>Saccharothrix</taxon>
    </lineage>
</organism>
<accession>A0A7W9LZV7</accession>
<comment type="caution">
    <text evidence="2">The sequence shown here is derived from an EMBL/GenBank/DDBJ whole genome shotgun (WGS) entry which is preliminary data.</text>
</comment>